<dbReference type="Proteomes" id="UP001479436">
    <property type="component" value="Unassembled WGS sequence"/>
</dbReference>
<evidence type="ECO:0000256" key="1">
    <source>
        <dbReference type="SAM" id="MobiDB-lite"/>
    </source>
</evidence>
<keyword evidence="3" id="KW-1185">Reference proteome</keyword>
<sequence>MLQYGYLIGENSAETRLVTPPHLKGKIGLSLGQSNRFCFVGTRDAILEWMRNFSDIIVEVNLGYKHELQHDLVFDTFWQYNENATWTDSFWSYLGWPDKNTEKVRVEIRARNRKIDDDLDPYHRVVTPNRVTLGAMADTLEKQWANTGPSYMDIAKHILNDEPIPAPYVDNLPLADVVVEDHPQPTGTTTSPAPEPLPTPTPKNSDVPYLA</sequence>
<proteinExistence type="predicted"/>
<reference evidence="2 3" key="1">
    <citation type="submission" date="2023-04" db="EMBL/GenBank/DDBJ databases">
        <title>Genome of Basidiobolus ranarum AG-B5.</title>
        <authorList>
            <person name="Stajich J.E."/>
            <person name="Carter-House D."/>
            <person name="Gryganskyi A."/>
        </authorList>
    </citation>
    <scope>NUCLEOTIDE SEQUENCE [LARGE SCALE GENOMIC DNA]</scope>
    <source>
        <strain evidence="2 3">AG-B5</strain>
    </source>
</reference>
<gene>
    <name evidence="2" type="ORF">K7432_006986</name>
</gene>
<name>A0ABR2W1P5_9FUNG</name>
<protein>
    <submittedName>
        <fullName evidence="2">Uncharacterized protein</fullName>
    </submittedName>
</protein>
<dbReference type="EMBL" id="JASJQH010007204">
    <property type="protein sequence ID" value="KAK9712657.1"/>
    <property type="molecule type" value="Genomic_DNA"/>
</dbReference>
<organism evidence="2 3">
    <name type="scientific">Basidiobolus ranarum</name>
    <dbReference type="NCBI Taxonomy" id="34480"/>
    <lineage>
        <taxon>Eukaryota</taxon>
        <taxon>Fungi</taxon>
        <taxon>Fungi incertae sedis</taxon>
        <taxon>Zoopagomycota</taxon>
        <taxon>Entomophthoromycotina</taxon>
        <taxon>Basidiobolomycetes</taxon>
        <taxon>Basidiobolales</taxon>
        <taxon>Basidiobolaceae</taxon>
        <taxon>Basidiobolus</taxon>
    </lineage>
</organism>
<accession>A0ABR2W1P5</accession>
<evidence type="ECO:0000313" key="3">
    <source>
        <dbReference type="Proteomes" id="UP001479436"/>
    </source>
</evidence>
<feature type="region of interest" description="Disordered" evidence="1">
    <location>
        <begin position="180"/>
        <end position="211"/>
    </location>
</feature>
<comment type="caution">
    <text evidence="2">The sequence shown here is derived from an EMBL/GenBank/DDBJ whole genome shotgun (WGS) entry which is preliminary data.</text>
</comment>
<evidence type="ECO:0000313" key="2">
    <source>
        <dbReference type="EMBL" id="KAK9712657.1"/>
    </source>
</evidence>